<dbReference type="AlphaFoldDB" id="A0A5B7GBJ7"/>
<name>A0A5B7GBJ7_PORTR</name>
<protein>
    <submittedName>
        <fullName evidence="1">Uncharacterized protein</fullName>
    </submittedName>
</protein>
<sequence length="73" mass="8304">MLSALESERGAIIALPSSPLVCGRRGTRRNLLRLGVVGWWRVFVLEPCVGRLVLHLRHRLIMNALPRPPTRRL</sequence>
<accession>A0A5B7GBJ7</accession>
<organism evidence="1 2">
    <name type="scientific">Portunus trituberculatus</name>
    <name type="common">Swimming crab</name>
    <name type="synonym">Neptunus trituberculatus</name>
    <dbReference type="NCBI Taxonomy" id="210409"/>
    <lineage>
        <taxon>Eukaryota</taxon>
        <taxon>Metazoa</taxon>
        <taxon>Ecdysozoa</taxon>
        <taxon>Arthropoda</taxon>
        <taxon>Crustacea</taxon>
        <taxon>Multicrustacea</taxon>
        <taxon>Malacostraca</taxon>
        <taxon>Eumalacostraca</taxon>
        <taxon>Eucarida</taxon>
        <taxon>Decapoda</taxon>
        <taxon>Pleocyemata</taxon>
        <taxon>Brachyura</taxon>
        <taxon>Eubrachyura</taxon>
        <taxon>Portunoidea</taxon>
        <taxon>Portunidae</taxon>
        <taxon>Portuninae</taxon>
        <taxon>Portunus</taxon>
    </lineage>
</organism>
<comment type="caution">
    <text evidence="1">The sequence shown here is derived from an EMBL/GenBank/DDBJ whole genome shotgun (WGS) entry which is preliminary data.</text>
</comment>
<evidence type="ECO:0000313" key="1">
    <source>
        <dbReference type="EMBL" id="MPC55029.1"/>
    </source>
</evidence>
<dbReference type="EMBL" id="VSRR010012831">
    <property type="protein sequence ID" value="MPC55029.1"/>
    <property type="molecule type" value="Genomic_DNA"/>
</dbReference>
<dbReference type="Proteomes" id="UP000324222">
    <property type="component" value="Unassembled WGS sequence"/>
</dbReference>
<keyword evidence="2" id="KW-1185">Reference proteome</keyword>
<gene>
    <name evidence="1" type="ORF">E2C01_048960</name>
</gene>
<reference evidence="1 2" key="1">
    <citation type="submission" date="2019-05" db="EMBL/GenBank/DDBJ databases">
        <title>Another draft genome of Portunus trituberculatus and its Hox gene families provides insights of decapod evolution.</title>
        <authorList>
            <person name="Jeong J.-H."/>
            <person name="Song I."/>
            <person name="Kim S."/>
            <person name="Choi T."/>
            <person name="Kim D."/>
            <person name="Ryu S."/>
            <person name="Kim W."/>
        </authorList>
    </citation>
    <scope>NUCLEOTIDE SEQUENCE [LARGE SCALE GENOMIC DNA]</scope>
    <source>
        <tissue evidence="1">Muscle</tissue>
    </source>
</reference>
<evidence type="ECO:0000313" key="2">
    <source>
        <dbReference type="Proteomes" id="UP000324222"/>
    </source>
</evidence>
<proteinExistence type="predicted"/>